<dbReference type="EMBL" id="CP042437">
    <property type="protein sequence ID" value="QEC79724.1"/>
    <property type="molecule type" value="Genomic_DNA"/>
</dbReference>
<dbReference type="Gene3D" id="3.30.420.250">
    <property type="match status" value="1"/>
</dbReference>
<dbReference type="Pfam" id="PF12864">
    <property type="entry name" value="DUF3822"/>
    <property type="match status" value="1"/>
</dbReference>
<organism evidence="1 2">
    <name type="scientific">Mucilaginibacter ginsenosidivorax</name>
    <dbReference type="NCBI Taxonomy" id="862126"/>
    <lineage>
        <taxon>Bacteria</taxon>
        <taxon>Pseudomonadati</taxon>
        <taxon>Bacteroidota</taxon>
        <taxon>Sphingobacteriia</taxon>
        <taxon>Sphingobacteriales</taxon>
        <taxon>Sphingobacteriaceae</taxon>
        <taxon>Mucilaginibacter</taxon>
    </lineage>
</organism>
<dbReference type="RefSeq" id="WP_147059596.1">
    <property type="nucleotide sequence ID" value="NZ_CP042437.1"/>
</dbReference>
<protein>
    <submittedName>
        <fullName evidence="1">DUF3822 family protein</fullName>
    </submittedName>
</protein>
<dbReference type="Gene3D" id="3.30.420.260">
    <property type="match status" value="1"/>
</dbReference>
<reference evidence="1 2" key="1">
    <citation type="journal article" date="2013" name="J. Microbiol.">
        <title>Mucilaginibacter ginsenosidivorax sp. nov., with ginsenoside converting activity isolated from sediment.</title>
        <authorList>
            <person name="Kim J.K."/>
            <person name="Choi T.E."/>
            <person name="Liu Q.M."/>
            <person name="Park H.Y."/>
            <person name="Yi T.H."/>
            <person name="Yoon M.H."/>
            <person name="Kim S.C."/>
            <person name="Im W.T."/>
        </authorList>
    </citation>
    <scope>NUCLEOTIDE SEQUENCE [LARGE SCALE GENOMIC DNA]</scope>
    <source>
        <strain evidence="1 2">KHI28</strain>
    </source>
</reference>
<name>A0A5B8W769_9SPHI</name>
<proteinExistence type="predicted"/>
<sequence length="270" mass="30305">MSEYNYNYHDDDFSLDKAQGYTLLIQIDKTTFTYAVTDQNKLVAVADNHPLDELTNPEELLDLLSANFKNVVIGLPATGFSLLPQTVFNPDKLTDLARFLDVKADEKVLSQPLDNRNVIIYKTPENILNAADEFGLRNTVYTSKGWLNVLARNQPGDRDLYVNINGGTVEIANFNFSKLRFYNTFEFTGEDELAYFVSLVTDELNLQPAYTYVYISGDVDAGDKNITRLAEFFGKVEVNTTKILQTPLEIEGHKILSLSALSLCVSSEAL</sequence>
<dbReference type="InterPro" id="IPR024213">
    <property type="entry name" value="DUF3822"/>
</dbReference>
<gene>
    <name evidence="1" type="ORF">FSB76_28615</name>
</gene>
<dbReference type="Proteomes" id="UP000321362">
    <property type="component" value="Chromosome"/>
</dbReference>
<dbReference type="KEGG" id="mgk:FSB76_28615"/>
<dbReference type="CDD" id="cd24013">
    <property type="entry name" value="ASKHA_ATPase_BT3980-like"/>
    <property type="match status" value="1"/>
</dbReference>
<evidence type="ECO:0000313" key="2">
    <source>
        <dbReference type="Proteomes" id="UP000321362"/>
    </source>
</evidence>
<accession>A0A5B8W769</accession>
<keyword evidence="2" id="KW-1185">Reference proteome</keyword>
<evidence type="ECO:0000313" key="1">
    <source>
        <dbReference type="EMBL" id="QEC79724.1"/>
    </source>
</evidence>
<dbReference type="AlphaFoldDB" id="A0A5B8W769"/>
<dbReference type="OrthoDB" id="765136at2"/>